<evidence type="ECO:0000313" key="1">
    <source>
        <dbReference type="EMBL" id="AFJ02621.1"/>
    </source>
</evidence>
<dbReference type="HOGENOM" id="CLU_2260433_0_0_6"/>
<protein>
    <submittedName>
        <fullName evidence="1">Uncharacterized protein</fullName>
    </submittedName>
</protein>
<proteinExistence type="predicted"/>
<accession>I1YI78</accession>
<dbReference type="PATRIC" id="fig|754477.3.peg.1452"/>
<dbReference type="OrthoDB" id="7063231at2"/>
<dbReference type="KEGG" id="mec:Q7C_1472"/>
<dbReference type="STRING" id="754477.Q7C_1472"/>
<dbReference type="RefSeq" id="WP_014704041.1">
    <property type="nucleotide sequence ID" value="NC_017856.1"/>
</dbReference>
<reference evidence="1 2" key="1">
    <citation type="journal article" date="2012" name="J. Bacteriol.">
        <title>Complete genome sequences of Methylophaga sp. strain JAM1 and Methylophaga sp. strain JAM7.</title>
        <authorList>
            <person name="Villeneuve C."/>
            <person name="Martineau C."/>
            <person name="Mauffrey F."/>
            <person name="Villemur R."/>
        </authorList>
    </citation>
    <scope>NUCLEOTIDE SEQUENCE [LARGE SCALE GENOMIC DNA]</scope>
    <source>
        <strain evidence="1 2">JAM7</strain>
    </source>
</reference>
<evidence type="ECO:0000313" key="2">
    <source>
        <dbReference type="Proteomes" id="UP000009145"/>
    </source>
</evidence>
<name>I1YI78_METFJ</name>
<sequence length="103" mass="11287">MNQSHGIEADYYLYGIELGILQFEEAIAWADKIIESEDLPSGEIIEVALGRPRGRNGVMESLKEVLGERNLQVSGAMLLSELSNRLAQGESVRSVARKALDVA</sequence>
<keyword evidence="2" id="KW-1185">Reference proteome</keyword>
<gene>
    <name evidence="1" type="ordered locus">Q7C_1472</name>
</gene>
<dbReference type="eggNOG" id="ENOG50344YH">
    <property type="taxonomic scope" value="Bacteria"/>
</dbReference>
<organism evidence="1 2">
    <name type="scientific">Methylophaga frappieri (strain ATCC BAA-2434 / DSM 25690 / JAM7)</name>
    <dbReference type="NCBI Taxonomy" id="754477"/>
    <lineage>
        <taxon>Bacteria</taxon>
        <taxon>Pseudomonadati</taxon>
        <taxon>Pseudomonadota</taxon>
        <taxon>Gammaproteobacteria</taxon>
        <taxon>Thiotrichales</taxon>
        <taxon>Piscirickettsiaceae</taxon>
        <taxon>Methylophaga</taxon>
    </lineage>
</organism>
<dbReference type="AlphaFoldDB" id="I1YI78"/>
<dbReference type="Proteomes" id="UP000009145">
    <property type="component" value="Chromosome"/>
</dbReference>
<dbReference type="EMBL" id="CP003380">
    <property type="protein sequence ID" value="AFJ02621.1"/>
    <property type="molecule type" value="Genomic_DNA"/>
</dbReference>